<dbReference type="AlphaFoldDB" id="A0A9L0J5C8"/>
<dbReference type="GO" id="GO:0002250">
    <property type="term" value="P:adaptive immune response"/>
    <property type="evidence" value="ECO:0007669"/>
    <property type="project" value="UniProtKB-KW"/>
</dbReference>
<dbReference type="Gene3D" id="2.60.40.10">
    <property type="entry name" value="Immunoglobulins"/>
    <property type="match status" value="1"/>
</dbReference>
<dbReference type="InterPro" id="IPR036179">
    <property type="entry name" value="Ig-like_dom_sf"/>
</dbReference>
<feature type="compositionally biased region" description="Polar residues" evidence="7">
    <location>
        <begin position="146"/>
        <end position="155"/>
    </location>
</feature>
<feature type="compositionally biased region" description="Basic and acidic residues" evidence="7">
    <location>
        <begin position="157"/>
        <end position="166"/>
    </location>
</feature>
<dbReference type="SMART" id="SM00406">
    <property type="entry name" value="IGv"/>
    <property type="match status" value="1"/>
</dbReference>
<sequence>MGGAPRMQRGRLVLLYTVLAFICFGSSNTQSVNQPINVVYTQEGESVTFDCKITVSFSVYVVYWYRQLSSGEMTHLIHLRSDNKNTAEGRYSMVFQKSDVKFTISNMMHRDSGVYFCAVAECCHSEGSDGKSFPKTLRAEHKPGSCSRSVKQPTGQEEGRQKAWWI</sequence>
<evidence type="ECO:0000259" key="8">
    <source>
        <dbReference type="PROSITE" id="PS50835"/>
    </source>
</evidence>
<evidence type="ECO:0000256" key="6">
    <source>
        <dbReference type="ARBA" id="ARBA00043266"/>
    </source>
</evidence>
<dbReference type="Proteomes" id="UP000694387">
    <property type="component" value="Chromosome 2"/>
</dbReference>
<dbReference type="InterPro" id="IPR013106">
    <property type="entry name" value="Ig_V-set"/>
</dbReference>
<feature type="region of interest" description="Disordered" evidence="7">
    <location>
        <begin position="126"/>
        <end position="166"/>
    </location>
</feature>
<dbReference type="PANTHER" id="PTHR19343:SF24">
    <property type="entry name" value="T CELL RECEPTOR ALPHA VARIABLE 29_DELTA VARIABLE 5"/>
    <property type="match status" value="1"/>
</dbReference>
<proteinExistence type="predicted"/>
<protein>
    <recommendedName>
        <fullName evidence="8">Ig-like domain-containing protein</fullName>
    </recommendedName>
</protein>
<dbReference type="PANTHER" id="PTHR19343">
    <property type="entry name" value="T CELL RECEPTOR ALPHA VARIABLE 1-2"/>
    <property type="match status" value="1"/>
</dbReference>
<evidence type="ECO:0000256" key="5">
    <source>
        <dbReference type="ARBA" id="ARBA00023319"/>
    </source>
</evidence>
<reference evidence="9" key="2">
    <citation type="submission" date="2025-08" db="UniProtKB">
        <authorList>
            <consortium name="Ensembl"/>
        </authorList>
    </citation>
    <scope>IDENTIFICATION</scope>
</reference>
<dbReference type="SUPFAM" id="SSF48726">
    <property type="entry name" value="Immunoglobulin"/>
    <property type="match status" value="1"/>
</dbReference>
<dbReference type="SMART" id="SM00409">
    <property type="entry name" value="IG"/>
    <property type="match status" value="1"/>
</dbReference>
<evidence type="ECO:0000256" key="3">
    <source>
        <dbReference type="ARBA" id="ARBA00023130"/>
    </source>
</evidence>
<keyword evidence="10" id="KW-1185">Reference proteome</keyword>
<evidence type="ECO:0000313" key="10">
    <source>
        <dbReference type="Proteomes" id="UP000694387"/>
    </source>
</evidence>
<dbReference type="GO" id="GO:0042101">
    <property type="term" value="C:T cell receptor complex"/>
    <property type="evidence" value="ECO:0007669"/>
    <property type="project" value="UniProtKB-KW"/>
</dbReference>
<keyword evidence="1" id="KW-0732">Signal</keyword>
<evidence type="ECO:0000256" key="7">
    <source>
        <dbReference type="SAM" id="MobiDB-lite"/>
    </source>
</evidence>
<dbReference type="InterPro" id="IPR051006">
    <property type="entry name" value="TCR_variable_domain"/>
</dbReference>
<dbReference type="PROSITE" id="PS50835">
    <property type="entry name" value="IG_LIKE"/>
    <property type="match status" value="1"/>
</dbReference>
<feature type="domain" description="Ig-like" evidence="8">
    <location>
        <begin position="43"/>
        <end position="138"/>
    </location>
</feature>
<dbReference type="InterPro" id="IPR003599">
    <property type="entry name" value="Ig_sub"/>
</dbReference>
<keyword evidence="5" id="KW-0393">Immunoglobulin domain</keyword>
<dbReference type="GeneTree" id="ENSGT00940000165763"/>
<evidence type="ECO:0000256" key="2">
    <source>
        <dbReference type="ARBA" id="ARBA00022859"/>
    </source>
</evidence>
<dbReference type="Ensembl" id="ENSEAST00005071491.1">
    <property type="protein sequence ID" value="ENSEASP00005044460.1"/>
    <property type="gene ID" value="ENSEASG00005028886.1"/>
</dbReference>
<evidence type="ECO:0000313" key="9">
    <source>
        <dbReference type="Ensembl" id="ENSEASP00005044460.1"/>
    </source>
</evidence>
<keyword evidence="3" id="KW-1064">Adaptive immunity</keyword>
<organism evidence="9 10">
    <name type="scientific">Equus asinus</name>
    <name type="common">Donkey</name>
    <name type="synonym">Equus africanus asinus</name>
    <dbReference type="NCBI Taxonomy" id="9793"/>
    <lineage>
        <taxon>Eukaryota</taxon>
        <taxon>Metazoa</taxon>
        <taxon>Chordata</taxon>
        <taxon>Craniata</taxon>
        <taxon>Vertebrata</taxon>
        <taxon>Euteleostomi</taxon>
        <taxon>Mammalia</taxon>
        <taxon>Eutheria</taxon>
        <taxon>Laurasiatheria</taxon>
        <taxon>Perissodactyla</taxon>
        <taxon>Equidae</taxon>
        <taxon>Equus</taxon>
    </lineage>
</organism>
<accession>A0A9L0J5C8</accession>
<keyword evidence="6" id="KW-1279">T cell receptor</keyword>
<keyword evidence="4" id="KW-0675">Receptor</keyword>
<reference evidence="9 10" key="1">
    <citation type="journal article" date="2020" name="Nat. Commun.">
        <title>Donkey genomes provide new insights into domestication and selection for coat color.</title>
        <authorList>
            <person name="Wang"/>
            <person name="C."/>
            <person name="Li"/>
            <person name="H."/>
            <person name="Guo"/>
            <person name="Y."/>
            <person name="Huang"/>
            <person name="J."/>
            <person name="Sun"/>
            <person name="Y."/>
            <person name="Min"/>
            <person name="J."/>
            <person name="Wang"/>
            <person name="J."/>
            <person name="Fang"/>
            <person name="X."/>
            <person name="Zhao"/>
            <person name="Z."/>
            <person name="Wang"/>
            <person name="S."/>
            <person name="Zhang"/>
            <person name="Y."/>
            <person name="Liu"/>
            <person name="Q."/>
            <person name="Jiang"/>
            <person name="Q."/>
            <person name="Wang"/>
            <person name="X."/>
            <person name="Guo"/>
            <person name="Y."/>
            <person name="Yang"/>
            <person name="C."/>
            <person name="Wang"/>
            <person name="Y."/>
            <person name="Tian"/>
            <person name="F."/>
            <person name="Zhuang"/>
            <person name="G."/>
            <person name="Fan"/>
            <person name="Y."/>
            <person name="Gao"/>
            <person name="Q."/>
            <person name="Li"/>
            <person name="Y."/>
            <person name="Ju"/>
            <person name="Z."/>
            <person name="Li"/>
            <person name="J."/>
            <person name="Li"/>
            <person name="R."/>
            <person name="Hou"/>
            <person name="M."/>
            <person name="Yang"/>
            <person name="G."/>
            <person name="Liu"/>
            <person name="G."/>
            <person name="Liu"/>
            <person name="W."/>
            <person name="Guo"/>
            <person name="J."/>
            <person name="Pan"/>
            <person name="S."/>
            <person name="Fan"/>
            <person name="G."/>
            <person name="Zhang"/>
            <person name="W."/>
            <person name="Zhang"/>
            <person name="R."/>
            <person name="Yu"/>
            <person name="J."/>
            <person name="Zhang"/>
            <person name="X."/>
            <person name="Yin"/>
            <person name="Q."/>
            <person name="Ji"/>
            <person name="C."/>
            <person name="Jin"/>
            <person name="Y."/>
            <person name="Yue"/>
            <person name="G."/>
            <person name="Liu"/>
            <person name="M."/>
            <person name="Xu"/>
            <person name="J."/>
            <person name="Liu"/>
            <person name="S."/>
            <person name="Jordana"/>
            <person name="J."/>
            <person name="Noce"/>
            <person name="A."/>
            <person name="Amills"/>
            <person name="M."/>
            <person name="Wu"/>
            <person name="D.D."/>
            <person name="Li"/>
            <person name="S."/>
            <person name="Zhou"/>
            <person name="X. and Zhong"/>
            <person name="J."/>
        </authorList>
    </citation>
    <scope>NUCLEOTIDE SEQUENCE [LARGE SCALE GENOMIC DNA]</scope>
</reference>
<name>A0A9L0J5C8_EQUAS</name>
<dbReference type="InterPro" id="IPR013783">
    <property type="entry name" value="Ig-like_fold"/>
</dbReference>
<dbReference type="Pfam" id="PF07686">
    <property type="entry name" value="V-set"/>
    <property type="match status" value="1"/>
</dbReference>
<evidence type="ECO:0000256" key="1">
    <source>
        <dbReference type="ARBA" id="ARBA00022729"/>
    </source>
</evidence>
<keyword evidence="2" id="KW-0391">Immunity</keyword>
<dbReference type="GO" id="GO:0042605">
    <property type="term" value="F:peptide antigen binding"/>
    <property type="evidence" value="ECO:0007669"/>
    <property type="project" value="TreeGrafter"/>
</dbReference>
<evidence type="ECO:0000256" key="4">
    <source>
        <dbReference type="ARBA" id="ARBA00023170"/>
    </source>
</evidence>
<dbReference type="InterPro" id="IPR007110">
    <property type="entry name" value="Ig-like_dom"/>
</dbReference>
<reference evidence="9" key="3">
    <citation type="submission" date="2025-09" db="UniProtKB">
        <authorList>
            <consortium name="Ensembl"/>
        </authorList>
    </citation>
    <scope>IDENTIFICATION</scope>
</reference>